<evidence type="ECO:0000259" key="2">
    <source>
        <dbReference type="Pfam" id="PF12248"/>
    </source>
</evidence>
<feature type="domain" description="Farnesoic acid O-methyl transferase" evidence="2">
    <location>
        <begin position="116"/>
        <end position="240"/>
    </location>
</feature>
<sequence length="246" mass="27873">MEKSVFTVLVICLFGLAEEIGGTVCTITQEPDPNSLNRYRWMIPVKNPCLCTEVWMGGVFTRSAVRPFKTTYLNTFLHSEDFEEVQNWMNCSCSFIAPASKPHRFTFILQPLTMPFRLNFKLKSAREPLVALSEGMTENFIFAEINIGGWGNTKSVIRPCQSETGGGRCKVVQVQHVETGIVSGDEYRFFWIEFKEGVVRVGKGGQEEAFLKWDAGSSLKRVLTQVHIGIASWHIANSEFVFFQYC</sequence>
<dbReference type="PANTHER" id="PTHR36695:SF12">
    <property type="entry name" value="AGAP008648-PA"/>
    <property type="match status" value="1"/>
</dbReference>
<dbReference type="AlphaFoldDB" id="A0A8B7Z880"/>
<reference evidence="4" key="1">
    <citation type="submission" date="2025-08" db="UniProtKB">
        <authorList>
            <consortium name="RefSeq"/>
        </authorList>
    </citation>
    <scope>IDENTIFICATION</scope>
</reference>
<evidence type="ECO:0000313" key="3">
    <source>
        <dbReference type="Proteomes" id="UP000694845"/>
    </source>
</evidence>
<dbReference type="Proteomes" id="UP000694845">
    <property type="component" value="Unplaced"/>
</dbReference>
<dbReference type="KEGG" id="aplc:110985267"/>
<dbReference type="OMA" id="IASWHIA"/>
<keyword evidence="1" id="KW-0732">Signal</keyword>
<dbReference type="OrthoDB" id="2142040at2759"/>
<accession>A0A8B7Z880</accession>
<gene>
    <name evidence="4" type="primary">LOC110985267</name>
</gene>
<dbReference type="RefSeq" id="XP_022101869.1">
    <property type="nucleotide sequence ID" value="XM_022246177.1"/>
</dbReference>
<dbReference type="Pfam" id="PF12248">
    <property type="entry name" value="Methyltransf_FA"/>
    <property type="match status" value="1"/>
</dbReference>
<proteinExistence type="predicted"/>
<dbReference type="PANTHER" id="PTHR36695">
    <property type="entry name" value="AGAP008648-PA"/>
    <property type="match status" value="1"/>
</dbReference>
<organism evidence="3 4">
    <name type="scientific">Acanthaster planci</name>
    <name type="common">Crown-of-thorns starfish</name>
    <dbReference type="NCBI Taxonomy" id="133434"/>
    <lineage>
        <taxon>Eukaryota</taxon>
        <taxon>Metazoa</taxon>
        <taxon>Echinodermata</taxon>
        <taxon>Eleutherozoa</taxon>
        <taxon>Asterozoa</taxon>
        <taxon>Asteroidea</taxon>
        <taxon>Valvatacea</taxon>
        <taxon>Valvatida</taxon>
        <taxon>Acanthasteridae</taxon>
        <taxon>Acanthaster</taxon>
    </lineage>
</organism>
<keyword evidence="3" id="KW-1185">Reference proteome</keyword>
<name>A0A8B7Z880_ACAPL</name>
<dbReference type="InterPro" id="IPR022041">
    <property type="entry name" value="Methyltransf_FA"/>
</dbReference>
<evidence type="ECO:0000256" key="1">
    <source>
        <dbReference type="SAM" id="SignalP"/>
    </source>
</evidence>
<dbReference type="GeneID" id="110985267"/>
<protein>
    <submittedName>
        <fullName evidence="4">Uncharacterized protein LOC110985267</fullName>
    </submittedName>
</protein>
<feature type="signal peptide" evidence="1">
    <location>
        <begin position="1"/>
        <end position="17"/>
    </location>
</feature>
<evidence type="ECO:0000313" key="4">
    <source>
        <dbReference type="RefSeq" id="XP_022101869.1"/>
    </source>
</evidence>
<feature type="chain" id="PRO_5034773608" evidence="1">
    <location>
        <begin position="18"/>
        <end position="246"/>
    </location>
</feature>